<evidence type="ECO:0000256" key="1">
    <source>
        <dbReference type="SAM" id="MobiDB-lite"/>
    </source>
</evidence>
<feature type="compositionally biased region" description="Polar residues" evidence="1">
    <location>
        <begin position="278"/>
        <end position="293"/>
    </location>
</feature>
<dbReference type="RefSeq" id="XP_025358000.1">
    <property type="nucleotide sequence ID" value="XM_025501624.1"/>
</dbReference>
<keyword evidence="4" id="KW-1185">Reference proteome</keyword>
<feature type="region of interest" description="Disordered" evidence="1">
    <location>
        <begin position="203"/>
        <end position="858"/>
    </location>
</feature>
<feature type="compositionally biased region" description="Polar residues" evidence="1">
    <location>
        <begin position="524"/>
        <end position="533"/>
    </location>
</feature>
<evidence type="ECO:0000313" key="3">
    <source>
        <dbReference type="EMBL" id="PWN37698.1"/>
    </source>
</evidence>
<feature type="compositionally biased region" description="Polar residues" evidence="1">
    <location>
        <begin position="441"/>
        <end position="455"/>
    </location>
</feature>
<protein>
    <recommendedName>
        <fullName evidence="2">BRCT domain-containing protein</fullName>
    </recommendedName>
</protein>
<feature type="compositionally biased region" description="Low complexity" evidence="1">
    <location>
        <begin position="42"/>
        <end position="58"/>
    </location>
</feature>
<feature type="compositionally biased region" description="Polar residues" evidence="1">
    <location>
        <begin position="678"/>
        <end position="688"/>
    </location>
</feature>
<evidence type="ECO:0000259" key="2">
    <source>
        <dbReference type="PROSITE" id="PS50172"/>
    </source>
</evidence>
<feature type="compositionally biased region" description="Polar residues" evidence="1">
    <location>
        <begin position="577"/>
        <end position="597"/>
    </location>
</feature>
<dbReference type="Proteomes" id="UP000245771">
    <property type="component" value="Unassembled WGS sequence"/>
</dbReference>
<feature type="compositionally biased region" description="Low complexity" evidence="1">
    <location>
        <begin position="237"/>
        <end position="262"/>
    </location>
</feature>
<feature type="domain" description="BRCT" evidence="2">
    <location>
        <begin position="894"/>
        <end position="972"/>
    </location>
</feature>
<dbReference type="InParanoid" id="A0A316VKU8"/>
<gene>
    <name evidence="3" type="ORF">FA14DRAFT_187764</name>
</gene>
<feature type="compositionally biased region" description="Polar residues" evidence="1">
    <location>
        <begin position="84"/>
        <end position="99"/>
    </location>
</feature>
<feature type="compositionally biased region" description="Pro residues" evidence="1">
    <location>
        <begin position="536"/>
        <end position="546"/>
    </location>
</feature>
<feature type="compositionally biased region" description="Low complexity" evidence="1">
    <location>
        <begin position="812"/>
        <end position="828"/>
    </location>
</feature>
<dbReference type="GeneID" id="37023405"/>
<feature type="compositionally biased region" description="Basic and acidic residues" evidence="1">
    <location>
        <begin position="835"/>
        <end position="850"/>
    </location>
</feature>
<dbReference type="PROSITE" id="PS50172">
    <property type="entry name" value="BRCT"/>
    <property type="match status" value="1"/>
</dbReference>
<dbReference type="AlphaFoldDB" id="A0A316VKU8"/>
<feature type="compositionally biased region" description="Polar residues" evidence="1">
    <location>
        <begin position="126"/>
        <end position="135"/>
    </location>
</feature>
<feature type="compositionally biased region" description="Acidic residues" evidence="1">
    <location>
        <begin position="709"/>
        <end position="720"/>
    </location>
</feature>
<organism evidence="3 4">
    <name type="scientific">Meira miltonrushii</name>
    <dbReference type="NCBI Taxonomy" id="1280837"/>
    <lineage>
        <taxon>Eukaryota</taxon>
        <taxon>Fungi</taxon>
        <taxon>Dikarya</taxon>
        <taxon>Basidiomycota</taxon>
        <taxon>Ustilaginomycotina</taxon>
        <taxon>Exobasidiomycetes</taxon>
        <taxon>Exobasidiales</taxon>
        <taxon>Brachybasidiaceae</taxon>
        <taxon>Meira</taxon>
    </lineage>
</organism>
<name>A0A316VKU8_9BASI</name>
<feature type="compositionally biased region" description="Basic and acidic residues" evidence="1">
    <location>
        <begin position="731"/>
        <end position="752"/>
    </location>
</feature>
<dbReference type="EMBL" id="KZ819602">
    <property type="protein sequence ID" value="PWN37698.1"/>
    <property type="molecule type" value="Genomic_DNA"/>
</dbReference>
<feature type="compositionally biased region" description="Polar residues" evidence="1">
    <location>
        <begin position="144"/>
        <end position="181"/>
    </location>
</feature>
<feature type="compositionally biased region" description="Low complexity" evidence="1">
    <location>
        <begin position="338"/>
        <end position="368"/>
    </location>
</feature>
<feature type="compositionally biased region" description="Basic residues" evidence="1">
    <location>
        <begin position="491"/>
        <end position="511"/>
    </location>
</feature>
<reference evidence="3 4" key="1">
    <citation type="journal article" date="2018" name="Mol. Biol. Evol.">
        <title>Broad Genomic Sampling Reveals a Smut Pathogenic Ancestry of the Fungal Clade Ustilaginomycotina.</title>
        <authorList>
            <person name="Kijpornyongpan T."/>
            <person name="Mondo S.J."/>
            <person name="Barry K."/>
            <person name="Sandor L."/>
            <person name="Lee J."/>
            <person name="Lipzen A."/>
            <person name="Pangilinan J."/>
            <person name="LaButti K."/>
            <person name="Hainaut M."/>
            <person name="Henrissat B."/>
            <person name="Grigoriev I.V."/>
            <person name="Spatafora J.W."/>
            <person name="Aime M.C."/>
        </authorList>
    </citation>
    <scope>NUCLEOTIDE SEQUENCE [LARGE SCALE GENOMIC DNA]</scope>
    <source>
        <strain evidence="3 4">MCA 3882</strain>
    </source>
</reference>
<evidence type="ECO:0000313" key="4">
    <source>
        <dbReference type="Proteomes" id="UP000245771"/>
    </source>
</evidence>
<accession>A0A316VKU8</accession>
<feature type="compositionally biased region" description="Low complexity" evidence="1">
    <location>
        <begin position="67"/>
        <end position="83"/>
    </location>
</feature>
<sequence>MLRRSARAAVPRLVEDSPVPLTSEGSNTKSRSSVRKGKQRQIDISPLADSSSSSLANSDAEEEHSSEGSSTRRSTRTPAPRRSNGSPVLLTSDNHSSRSLNHHKPSSTTSRLPLTKRPSAMRGGQRDSTTGNHGSMVSVDDGYNSDSSVEFVSATYATQPPPSNSNRNASKGSGNTASVKTENLKRLVLPDMRPIILTSNRTATGNVGNVVPGGPDWLPSPPLSQRQQSEEAIQAPASVSRASSLNLSSSHSAASSPSASASIQEYATARVTQAEPITVQSFTQGNAALTRTPSGRPKPRPSAAAIASSLNSASKSRPFASQPSTRPKPRPSAEAIVASTQSRQRSVAASASNAEAAAASATAPALDHANAEKSQPLAMPKDSVALQEHASAGSTSDAQEDETAPPSTMQLRPRKTKRKRAASVISIDDSPSPTPPAKRQNAAQEVQVEQSSLPESRSKTPIPAQDQETAVPKRGKGRPRKNPNAEPSAATKKKPPKPTVRKKTSSKRNKNRLPALAMLEREQIFSTAPSPRQSPEAPPSPAIPPPPRRHRRRSLTPVEQEEQEIPLFFGDEVPLLSRSNSQAASSQYTVRPTQSQRPKARPRQRDWEEEPESYYQTAPVATESSHGEQDVRNTPLSDPKHNQIAAEQDQERTFRPTQSQRPKARPRQRDWEDEPETYFQTAPLTYESSHGEQDMRSVSLSGSERNQDDVEDQDDAEDQDARDITLSGSEHIQESGEDRDARDVEQEQRKDSDAEDIQDMADVTMTEEHGQDSQAVASSKEQVLEALAERARSNTPAPTAEQAIHDHEERSSSSSPPHSSSPPSSTSSYESALETQRRSHERREAQKDAVPEDALGRLLQPVETREAAQSEQRLFSNEPDGRPLRILVPLAISERDLIVDMIRSNGARVCNRVEECDVVIVDEELLQSQNNTVLTVIRQATRQKTQKSILRKAWLVDSVEAGKAVDRADAKYALSTAQIDSIKARPAARLFNSVPRQNAETLALMRPVPGIGGRTRIDFTEVDAVQIIHHLAITKEAWDGTLCAKELQNRFKKHTWMSYQSHIRDNLNKNKHYGDRARDYQKKIGQEKQILERRKMHAELNGPKD</sequence>
<dbReference type="InterPro" id="IPR001357">
    <property type="entry name" value="BRCT_dom"/>
</dbReference>
<feature type="compositionally biased region" description="Low complexity" evidence="1">
    <location>
        <begin position="205"/>
        <end position="215"/>
    </location>
</feature>
<feature type="region of interest" description="Disordered" evidence="1">
    <location>
        <begin position="1"/>
        <end position="182"/>
    </location>
</feature>
<dbReference type="SUPFAM" id="SSF52113">
    <property type="entry name" value="BRCT domain"/>
    <property type="match status" value="1"/>
</dbReference>
<feature type="compositionally biased region" description="Low complexity" evidence="1">
    <location>
        <begin position="302"/>
        <end position="316"/>
    </location>
</feature>
<feature type="compositionally biased region" description="Basic residues" evidence="1">
    <location>
        <begin position="412"/>
        <end position="421"/>
    </location>
</feature>
<dbReference type="Gene3D" id="3.40.50.10190">
    <property type="entry name" value="BRCT domain"/>
    <property type="match status" value="1"/>
</dbReference>
<dbReference type="STRING" id="1280837.A0A316VKU8"/>
<dbReference type="InterPro" id="IPR036420">
    <property type="entry name" value="BRCT_dom_sf"/>
</dbReference>
<feature type="compositionally biased region" description="Polar residues" evidence="1">
    <location>
        <begin position="772"/>
        <end position="781"/>
    </location>
</feature>
<proteinExistence type="predicted"/>
<dbReference type="OrthoDB" id="2552742at2759"/>